<feature type="domain" description="DUF3817" evidence="7">
    <location>
        <begin position="6"/>
        <end position="91"/>
    </location>
</feature>
<dbReference type="Proteomes" id="UP000612585">
    <property type="component" value="Unassembled WGS sequence"/>
</dbReference>
<dbReference type="Pfam" id="PF12823">
    <property type="entry name" value="DUF3817"/>
    <property type="match status" value="1"/>
</dbReference>
<accession>A0A8J3YXY1</accession>
<evidence type="ECO:0000259" key="7">
    <source>
        <dbReference type="Pfam" id="PF12823"/>
    </source>
</evidence>
<feature type="transmembrane region" description="Helical" evidence="6">
    <location>
        <begin position="44"/>
        <end position="62"/>
    </location>
</feature>
<dbReference type="InterPro" id="IPR023845">
    <property type="entry name" value="DUF3817_TM"/>
</dbReference>
<proteinExistence type="predicted"/>
<feature type="transmembrane region" description="Helical" evidence="6">
    <location>
        <begin position="12"/>
        <end position="32"/>
    </location>
</feature>
<evidence type="ECO:0000256" key="2">
    <source>
        <dbReference type="ARBA" id="ARBA00022475"/>
    </source>
</evidence>
<evidence type="ECO:0000313" key="8">
    <source>
        <dbReference type="EMBL" id="GIJ52727.1"/>
    </source>
</evidence>
<evidence type="ECO:0000256" key="6">
    <source>
        <dbReference type="SAM" id="Phobius"/>
    </source>
</evidence>
<comment type="caution">
    <text evidence="8">The sequence shown here is derived from an EMBL/GenBank/DDBJ whole genome shotgun (WGS) entry which is preliminary data.</text>
</comment>
<dbReference type="GO" id="GO:0005886">
    <property type="term" value="C:plasma membrane"/>
    <property type="evidence" value="ECO:0007669"/>
    <property type="project" value="UniProtKB-SubCell"/>
</dbReference>
<evidence type="ECO:0000256" key="1">
    <source>
        <dbReference type="ARBA" id="ARBA00004651"/>
    </source>
</evidence>
<keyword evidence="5 6" id="KW-0472">Membrane</keyword>
<keyword evidence="4 6" id="KW-1133">Transmembrane helix</keyword>
<gene>
    <name evidence="8" type="ORF">Vau01_002430</name>
</gene>
<evidence type="ECO:0000256" key="4">
    <source>
        <dbReference type="ARBA" id="ARBA00022989"/>
    </source>
</evidence>
<keyword evidence="9" id="KW-1185">Reference proteome</keyword>
<protein>
    <recommendedName>
        <fullName evidence="7">DUF3817 domain-containing protein</fullName>
    </recommendedName>
</protein>
<evidence type="ECO:0000313" key="9">
    <source>
        <dbReference type="Proteomes" id="UP000612585"/>
    </source>
</evidence>
<organism evidence="8 9">
    <name type="scientific">Virgisporangium aurantiacum</name>
    <dbReference type="NCBI Taxonomy" id="175570"/>
    <lineage>
        <taxon>Bacteria</taxon>
        <taxon>Bacillati</taxon>
        <taxon>Actinomycetota</taxon>
        <taxon>Actinomycetes</taxon>
        <taxon>Micromonosporales</taxon>
        <taxon>Micromonosporaceae</taxon>
        <taxon>Virgisporangium</taxon>
    </lineage>
</organism>
<evidence type="ECO:0000256" key="3">
    <source>
        <dbReference type="ARBA" id="ARBA00022692"/>
    </source>
</evidence>
<dbReference type="NCBIfam" id="TIGR03954">
    <property type="entry name" value="integ_memb_HG"/>
    <property type="match status" value="1"/>
</dbReference>
<comment type="subcellular location">
    <subcellularLocation>
        <location evidence="1">Cell membrane</location>
        <topology evidence="1">Multi-pass membrane protein</topology>
    </subcellularLocation>
</comment>
<keyword evidence="3 6" id="KW-0812">Transmembrane</keyword>
<dbReference type="EMBL" id="BOPG01000003">
    <property type="protein sequence ID" value="GIJ52727.1"/>
    <property type="molecule type" value="Genomic_DNA"/>
</dbReference>
<sequence>MHLSAKVFRVTAVAEACSWLGLLIGMFFKYVVVENEIGVKVFGPIHGALFVAYLASLLWVAIHERWRLGRIAVGAAAAIPPFTSVVFERWAAERRATRATPVRTP</sequence>
<name>A0A8J3YXY1_9ACTN</name>
<keyword evidence="2" id="KW-1003">Cell membrane</keyword>
<dbReference type="RefSeq" id="WP_308440425.1">
    <property type="nucleotide sequence ID" value="NZ_BOPG01000003.1"/>
</dbReference>
<dbReference type="PANTHER" id="PTHR40077">
    <property type="entry name" value="MEMBRANE PROTEIN-RELATED"/>
    <property type="match status" value="1"/>
</dbReference>
<evidence type="ECO:0000256" key="5">
    <source>
        <dbReference type="ARBA" id="ARBA00023136"/>
    </source>
</evidence>
<dbReference type="AlphaFoldDB" id="A0A8J3YXY1"/>
<reference evidence="8" key="1">
    <citation type="submission" date="2021-01" db="EMBL/GenBank/DDBJ databases">
        <title>Whole genome shotgun sequence of Virgisporangium aurantiacum NBRC 16421.</title>
        <authorList>
            <person name="Komaki H."/>
            <person name="Tamura T."/>
        </authorList>
    </citation>
    <scope>NUCLEOTIDE SEQUENCE</scope>
    <source>
        <strain evidence="8">NBRC 16421</strain>
    </source>
</reference>
<dbReference type="PANTHER" id="PTHR40077:SF1">
    <property type="entry name" value="MEMBRANE PROTEIN"/>
    <property type="match status" value="1"/>
</dbReference>